<feature type="domain" description="Histidine kinase/HSP90-like ATPase" evidence="2">
    <location>
        <begin position="12"/>
        <end position="116"/>
    </location>
</feature>
<organism evidence="3 4">
    <name type="scientific">Nocardiopsis composta</name>
    <dbReference type="NCBI Taxonomy" id="157465"/>
    <lineage>
        <taxon>Bacteria</taxon>
        <taxon>Bacillati</taxon>
        <taxon>Actinomycetota</taxon>
        <taxon>Actinomycetes</taxon>
        <taxon>Streptosporangiales</taxon>
        <taxon>Nocardiopsidaceae</taxon>
        <taxon>Nocardiopsis</taxon>
    </lineage>
</organism>
<reference evidence="3 4" key="1">
    <citation type="submission" date="2020-08" db="EMBL/GenBank/DDBJ databases">
        <title>Sequencing the genomes of 1000 actinobacteria strains.</title>
        <authorList>
            <person name="Klenk H.-P."/>
        </authorList>
    </citation>
    <scope>NUCLEOTIDE SEQUENCE [LARGE SCALE GENOMIC DNA]</scope>
    <source>
        <strain evidence="3 4">DSM 44551</strain>
    </source>
</reference>
<dbReference type="Pfam" id="PF13581">
    <property type="entry name" value="HATPase_c_2"/>
    <property type="match status" value="1"/>
</dbReference>
<dbReference type="InterPro" id="IPR003594">
    <property type="entry name" value="HATPase_dom"/>
</dbReference>
<gene>
    <name evidence="3" type="ORF">HDA36_002544</name>
</gene>
<proteinExistence type="predicted"/>
<dbReference type="SUPFAM" id="SSF55874">
    <property type="entry name" value="ATPase domain of HSP90 chaperone/DNA topoisomerase II/histidine kinase"/>
    <property type="match status" value="1"/>
</dbReference>
<evidence type="ECO:0000313" key="3">
    <source>
        <dbReference type="EMBL" id="MBB5432460.1"/>
    </source>
</evidence>
<dbReference type="PANTHER" id="PTHR35526:SF3">
    <property type="entry name" value="ANTI-SIGMA-F FACTOR RSBW"/>
    <property type="match status" value="1"/>
</dbReference>
<dbReference type="InterPro" id="IPR036890">
    <property type="entry name" value="HATPase_C_sf"/>
</dbReference>
<keyword evidence="1" id="KW-0723">Serine/threonine-protein kinase</keyword>
<dbReference type="InterPro" id="IPR050267">
    <property type="entry name" value="Anti-sigma-factor_SerPK"/>
</dbReference>
<dbReference type="Proteomes" id="UP000572635">
    <property type="component" value="Unassembled WGS sequence"/>
</dbReference>
<dbReference type="CDD" id="cd16936">
    <property type="entry name" value="HATPase_RsbW-like"/>
    <property type="match status" value="1"/>
</dbReference>
<comment type="caution">
    <text evidence="3">The sequence shown here is derived from an EMBL/GenBank/DDBJ whole genome shotgun (WGS) entry which is preliminary data.</text>
</comment>
<dbReference type="RefSeq" id="WP_312893606.1">
    <property type="nucleotide sequence ID" value="NZ_BAAAJD010000043.1"/>
</dbReference>
<evidence type="ECO:0000259" key="2">
    <source>
        <dbReference type="Pfam" id="PF13581"/>
    </source>
</evidence>
<sequence length="139" mass="14815">MSRIEDVLFELPAGPGAPAEARRLGSGLLADWGLSEAAGGVELVLSELVTNALRHGLPSGAAVNVLSYGYGNVIRVRLLRRDGEVVCAVHDPGERVPAPREPDLMLETGRGLHLVDCFSRSWGVVLTPPCGKYVWALFG</sequence>
<dbReference type="PANTHER" id="PTHR35526">
    <property type="entry name" value="ANTI-SIGMA-F FACTOR RSBW-RELATED"/>
    <property type="match status" value="1"/>
</dbReference>
<keyword evidence="1" id="KW-0808">Transferase</keyword>
<keyword evidence="4" id="KW-1185">Reference proteome</keyword>
<dbReference type="AlphaFoldDB" id="A0A7W8VDV8"/>
<evidence type="ECO:0000313" key="4">
    <source>
        <dbReference type="Proteomes" id="UP000572635"/>
    </source>
</evidence>
<dbReference type="GO" id="GO:0004674">
    <property type="term" value="F:protein serine/threonine kinase activity"/>
    <property type="evidence" value="ECO:0007669"/>
    <property type="project" value="UniProtKB-KW"/>
</dbReference>
<dbReference type="Gene3D" id="3.30.565.10">
    <property type="entry name" value="Histidine kinase-like ATPase, C-terminal domain"/>
    <property type="match status" value="1"/>
</dbReference>
<protein>
    <submittedName>
        <fullName evidence="3">Anti-sigma regulatory factor (Ser/Thr protein kinase)</fullName>
    </submittedName>
</protein>
<name>A0A7W8VDV8_9ACTN</name>
<keyword evidence="1" id="KW-0418">Kinase</keyword>
<accession>A0A7W8VDV8</accession>
<dbReference type="EMBL" id="JACHDB010000001">
    <property type="protein sequence ID" value="MBB5432460.1"/>
    <property type="molecule type" value="Genomic_DNA"/>
</dbReference>
<evidence type="ECO:0000256" key="1">
    <source>
        <dbReference type="ARBA" id="ARBA00022527"/>
    </source>
</evidence>